<dbReference type="RefSeq" id="WP_038591236.1">
    <property type="nucleotide sequence ID" value="NZ_CP009211.1"/>
</dbReference>
<feature type="compositionally biased region" description="Basic residues" evidence="4">
    <location>
        <begin position="1"/>
        <end position="11"/>
    </location>
</feature>
<dbReference type="PANTHER" id="PTHR11895">
    <property type="entry name" value="TRANSAMIDASE"/>
    <property type="match status" value="1"/>
</dbReference>
<dbReference type="InterPro" id="IPR023631">
    <property type="entry name" value="Amidase_dom"/>
</dbReference>
<comment type="catalytic activity">
    <reaction evidence="1">
        <text>a monocarboxylic acid amide + H2O = a monocarboxylate + NH4(+)</text>
        <dbReference type="Rhea" id="RHEA:12020"/>
        <dbReference type="ChEBI" id="CHEBI:15377"/>
        <dbReference type="ChEBI" id="CHEBI:28938"/>
        <dbReference type="ChEBI" id="CHEBI:35757"/>
        <dbReference type="ChEBI" id="CHEBI:83628"/>
        <dbReference type="EC" id="3.5.1.4"/>
    </reaction>
</comment>
<sequence>MQHSAFTHRAHLALPHPGPQPRSRTRLSGWEVPVKDSADVAGWPTTNGNPARAYTATRTDPIVHMILGAGATIPGKTLTSELGATCYAERPGVPVLESPAHPGCTPGGSSTGAAVAVAEGQVRAAHGTDAGGSLRVPAAACGIVGFKPAAPHVAAHGFLTRTVADQCALYGMQPSVPRRMRIGLLLDALLAPANLSPSIASAVEQVASALSRYHEVVRIRPYREAGATFEHFSNRIRHSFTSIDPLDNEYLQWLNAEGSRVTPADMRAAREHIDALPYLLAQQWDVDVVLSPTLSRTPPKLGYFPSLTPEESFYEQTVWSPWCSVFNVTGSMAISVGGIHLGALGGASAPSVSATELLNLAWQVEGLGI</sequence>
<evidence type="ECO:0000256" key="2">
    <source>
        <dbReference type="ARBA" id="ARBA00009199"/>
    </source>
</evidence>
<reference evidence="6 8" key="1">
    <citation type="submission" date="2014-08" db="EMBL/GenBank/DDBJ databases">
        <title>Complete genome sequence of Corynebacterium imitans DSM 44264, isolated from a five-month-old boy with suspected pharyngeal diphtheria.</title>
        <authorList>
            <person name="Mollmann S."/>
            <person name="Albersmeier A."/>
            <person name="Ruckert C."/>
            <person name="Tauch A."/>
        </authorList>
    </citation>
    <scope>NUCLEOTIDE SEQUENCE [LARGE SCALE GENOMIC DNA]</scope>
    <source>
        <strain evidence="6 8">DSM 44264</strain>
    </source>
</reference>
<proteinExistence type="inferred from homology"/>
<dbReference type="EMBL" id="LT906467">
    <property type="protein sequence ID" value="SNV75696.1"/>
    <property type="molecule type" value="Genomic_DNA"/>
</dbReference>
<dbReference type="STRING" id="156978.CIMIT_07720"/>
<evidence type="ECO:0000313" key="9">
    <source>
        <dbReference type="Proteomes" id="UP000215374"/>
    </source>
</evidence>
<keyword evidence="7" id="KW-0378">Hydrolase</keyword>
<dbReference type="SUPFAM" id="SSF75304">
    <property type="entry name" value="Amidase signature (AS) enzymes"/>
    <property type="match status" value="1"/>
</dbReference>
<dbReference type="PANTHER" id="PTHR11895:SF7">
    <property type="entry name" value="GLUTAMYL-TRNA(GLN) AMIDOTRANSFERASE SUBUNIT A, MITOCHONDRIAL"/>
    <property type="match status" value="1"/>
</dbReference>
<protein>
    <recommendedName>
        <fullName evidence="3">amidase</fullName>
        <ecNumber evidence="3">3.5.1.4</ecNumber>
    </recommendedName>
</protein>
<dbReference type="InterPro" id="IPR036928">
    <property type="entry name" value="AS_sf"/>
</dbReference>
<dbReference type="InterPro" id="IPR000120">
    <property type="entry name" value="Amidase"/>
</dbReference>
<evidence type="ECO:0000259" key="5">
    <source>
        <dbReference type="Pfam" id="PF01425"/>
    </source>
</evidence>
<accession>A0A076NQ01</accession>
<feature type="region of interest" description="Disordered" evidence="4">
    <location>
        <begin position="1"/>
        <end position="26"/>
    </location>
</feature>
<comment type="similarity">
    <text evidence="2">Belongs to the amidase family.</text>
</comment>
<evidence type="ECO:0000256" key="3">
    <source>
        <dbReference type="ARBA" id="ARBA00012922"/>
    </source>
</evidence>
<dbReference type="Gene3D" id="3.90.1300.10">
    <property type="entry name" value="Amidase signature (AS) domain"/>
    <property type="match status" value="1"/>
</dbReference>
<dbReference type="AlphaFoldDB" id="A0A076NQ01"/>
<feature type="domain" description="Amidase" evidence="5">
    <location>
        <begin position="25"/>
        <end position="159"/>
    </location>
</feature>
<keyword evidence="8" id="KW-1185">Reference proteome</keyword>
<evidence type="ECO:0000313" key="7">
    <source>
        <dbReference type="EMBL" id="SNV75696.1"/>
    </source>
</evidence>
<evidence type="ECO:0000313" key="8">
    <source>
        <dbReference type="Proteomes" id="UP000028780"/>
    </source>
</evidence>
<dbReference type="EC" id="3.5.1.4" evidence="3"/>
<dbReference type="eggNOG" id="COG0154">
    <property type="taxonomic scope" value="Bacteria"/>
</dbReference>
<evidence type="ECO:0000313" key="6">
    <source>
        <dbReference type="EMBL" id="AIJ33805.1"/>
    </source>
</evidence>
<dbReference type="HOGENOM" id="CLU_009600_0_4_11"/>
<evidence type="ECO:0000256" key="1">
    <source>
        <dbReference type="ARBA" id="ARBA00001311"/>
    </source>
</evidence>
<evidence type="ECO:0000256" key="4">
    <source>
        <dbReference type="SAM" id="MobiDB-lite"/>
    </source>
</evidence>
<reference evidence="7 9" key="2">
    <citation type="submission" date="2017-06" db="EMBL/GenBank/DDBJ databases">
        <authorList>
            <consortium name="Pathogen Informatics"/>
        </authorList>
    </citation>
    <scope>NUCLEOTIDE SEQUENCE [LARGE SCALE GENOMIC DNA]</scope>
    <source>
        <strain evidence="7 9">NCTC13015</strain>
    </source>
</reference>
<dbReference type="GO" id="GO:0004040">
    <property type="term" value="F:amidase activity"/>
    <property type="evidence" value="ECO:0007669"/>
    <property type="project" value="UniProtKB-EC"/>
</dbReference>
<organism evidence="6 8">
    <name type="scientific">Corynebacterium imitans</name>
    <dbReference type="NCBI Taxonomy" id="156978"/>
    <lineage>
        <taxon>Bacteria</taxon>
        <taxon>Bacillati</taxon>
        <taxon>Actinomycetota</taxon>
        <taxon>Actinomycetes</taxon>
        <taxon>Mycobacteriales</taxon>
        <taxon>Corynebacteriaceae</taxon>
        <taxon>Corynebacterium</taxon>
    </lineage>
</organism>
<name>A0A076NQ01_9CORY</name>
<dbReference type="OrthoDB" id="5175573at2"/>
<dbReference type="EMBL" id="CP009211">
    <property type="protein sequence ID" value="AIJ33805.1"/>
    <property type="molecule type" value="Genomic_DNA"/>
</dbReference>
<dbReference type="Proteomes" id="UP000028780">
    <property type="component" value="Chromosome"/>
</dbReference>
<dbReference type="KEGG" id="cii:CIMIT_07720"/>
<dbReference type="Proteomes" id="UP000215374">
    <property type="component" value="Chromosome 1"/>
</dbReference>
<dbReference type="Pfam" id="PF01425">
    <property type="entry name" value="Amidase"/>
    <property type="match status" value="1"/>
</dbReference>
<gene>
    <name evidence="7" type="primary">amdA_1</name>
    <name evidence="6" type="ORF">CIMIT_07720</name>
    <name evidence="7" type="ORF">SAMEA4535761_01604</name>
</gene>